<sequence length="135" mass="16164">MFWLRFGVIVVCVFALKSLLKTLLRKLLKIEKVKKEFFSTNHINELHRKIDKSLRVFSAISLFTLYSVLLFYYEDFIYLFFFAIIAFTILDYIITAFFEWKYTRYPKQSILTITEMLVIVVSTIIVIQFNLLGLY</sequence>
<dbReference type="EMBL" id="CP015108">
    <property type="protein sequence ID" value="ARF12980.1"/>
    <property type="molecule type" value="Genomic_DNA"/>
</dbReference>
<feature type="transmembrane region" description="Helical" evidence="1">
    <location>
        <begin position="79"/>
        <end position="98"/>
    </location>
</feature>
<evidence type="ECO:0000313" key="2">
    <source>
        <dbReference type="EMBL" id="ARF12980.1"/>
    </source>
</evidence>
<proteinExistence type="predicted"/>
<accession>A0ABN4YSM8</accession>
<dbReference type="Proteomes" id="UP000192486">
    <property type="component" value="Chromosome"/>
</dbReference>
<keyword evidence="1" id="KW-0812">Transmembrane</keyword>
<keyword evidence="1" id="KW-0472">Membrane</keyword>
<feature type="transmembrane region" description="Helical" evidence="1">
    <location>
        <begin position="6"/>
        <end position="24"/>
    </location>
</feature>
<name>A0ABN4YSM8_SPOUR</name>
<keyword evidence="3" id="KW-1185">Reference proteome</keyword>
<feature type="transmembrane region" description="Helical" evidence="1">
    <location>
        <begin position="54"/>
        <end position="73"/>
    </location>
</feature>
<reference evidence="2 3" key="1">
    <citation type="submission" date="2016-04" db="EMBL/GenBank/DDBJ databases">
        <title>Comparative Genomics and Epigenetics of Sporosarcina ureae.</title>
        <authorList>
            <person name="Oliver A.S."/>
            <person name="Cooper K.K."/>
        </authorList>
    </citation>
    <scope>NUCLEOTIDE SEQUENCE [LARGE SCALE GENOMIC DNA]</scope>
    <source>
        <strain evidence="2 3">S204</strain>
    </source>
</reference>
<protein>
    <recommendedName>
        <fullName evidence="4">DUF4181 domain-containing protein</fullName>
    </recommendedName>
</protein>
<keyword evidence="1" id="KW-1133">Transmembrane helix</keyword>
<gene>
    <name evidence="2" type="ORF">SporoS204_01595</name>
</gene>
<dbReference type="Pfam" id="PF13789">
    <property type="entry name" value="DUF4181"/>
    <property type="match status" value="1"/>
</dbReference>
<evidence type="ECO:0000313" key="3">
    <source>
        <dbReference type="Proteomes" id="UP000192486"/>
    </source>
</evidence>
<dbReference type="InterPro" id="IPR025441">
    <property type="entry name" value="DUF4181"/>
</dbReference>
<organism evidence="2 3">
    <name type="scientific">Sporosarcina ureae</name>
    <dbReference type="NCBI Taxonomy" id="1571"/>
    <lineage>
        <taxon>Bacteria</taxon>
        <taxon>Bacillati</taxon>
        <taxon>Bacillota</taxon>
        <taxon>Bacilli</taxon>
        <taxon>Bacillales</taxon>
        <taxon>Caryophanaceae</taxon>
        <taxon>Sporosarcina</taxon>
    </lineage>
</organism>
<feature type="transmembrane region" description="Helical" evidence="1">
    <location>
        <begin position="110"/>
        <end position="131"/>
    </location>
</feature>
<evidence type="ECO:0008006" key="4">
    <source>
        <dbReference type="Google" id="ProtNLM"/>
    </source>
</evidence>
<dbReference type="RefSeq" id="WP_029055004.1">
    <property type="nucleotide sequence ID" value="NZ_CP015108.1"/>
</dbReference>
<evidence type="ECO:0000256" key="1">
    <source>
        <dbReference type="SAM" id="Phobius"/>
    </source>
</evidence>